<reference evidence="2" key="1">
    <citation type="journal article" date="2019" name="bioRxiv">
        <title>The Genome of the Zebra Mussel, Dreissena polymorpha: A Resource for Invasive Species Research.</title>
        <authorList>
            <person name="McCartney M.A."/>
            <person name="Auch B."/>
            <person name="Kono T."/>
            <person name="Mallez S."/>
            <person name="Zhang Y."/>
            <person name="Obille A."/>
            <person name="Becker A."/>
            <person name="Abrahante J.E."/>
            <person name="Garbe J."/>
            <person name="Badalamenti J.P."/>
            <person name="Herman A."/>
            <person name="Mangelson H."/>
            <person name="Liachko I."/>
            <person name="Sullivan S."/>
            <person name="Sone E.D."/>
            <person name="Koren S."/>
            <person name="Silverstein K.A.T."/>
            <person name="Beckman K.B."/>
            <person name="Gohl D.M."/>
        </authorList>
    </citation>
    <scope>NUCLEOTIDE SEQUENCE</scope>
    <source>
        <strain evidence="2">Duluth1</strain>
        <tissue evidence="2">Whole animal</tissue>
    </source>
</reference>
<organism evidence="2 3">
    <name type="scientific">Dreissena polymorpha</name>
    <name type="common">Zebra mussel</name>
    <name type="synonym">Mytilus polymorpha</name>
    <dbReference type="NCBI Taxonomy" id="45954"/>
    <lineage>
        <taxon>Eukaryota</taxon>
        <taxon>Metazoa</taxon>
        <taxon>Spiralia</taxon>
        <taxon>Lophotrochozoa</taxon>
        <taxon>Mollusca</taxon>
        <taxon>Bivalvia</taxon>
        <taxon>Autobranchia</taxon>
        <taxon>Heteroconchia</taxon>
        <taxon>Euheterodonta</taxon>
        <taxon>Imparidentia</taxon>
        <taxon>Neoheterodontei</taxon>
        <taxon>Myida</taxon>
        <taxon>Dreissenoidea</taxon>
        <taxon>Dreissenidae</taxon>
        <taxon>Dreissena</taxon>
    </lineage>
</organism>
<keyword evidence="3" id="KW-1185">Reference proteome</keyword>
<keyword evidence="1" id="KW-0732">Signal</keyword>
<evidence type="ECO:0000313" key="2">
    <source>
        <dbReference type="EMBL" id="KAH3834456.1"/>
    </source>
</evidence>
<dbReference type="AlphaFoldDB" id="A0A9D4K7I3"/>
<dbReference type="Proteomes" id="UP000828390">
    <property type="component" value="Unassembled WGS sequence"/>
</dbReference>
<gene>
    <name evidence="2" type="ORF">DPMN_107782</name>
</gene>
<accession>A0A9D4K7I3</accession>
<name>A0A9D4K7I3_DREPO</name>
<comment type="caution">
    <text evidence="2">The sequence shown here is derived from an EMBL/GenBank/DDBJ whole genome shotgun (WGS) entry which is preliminary data.</text>
</comment>
<evidence type="ECO:0000256" key="1">
    <source>
        <dbReference type="SAM" id="SignalP"/>
    </source>
</evidence>
<feature type="signal peptide" evidence="1">
    <location>
        <begin position="1"/>
        <end position="18"/>
    </location>
</feature>
<proteinExistence type="predicted"/>
<dbReference type="EMBL" id="JAIWYP010000004">
    <property type="protein sequence ID" value="KAH3834456.1"/>
    <property type="molecule type" value="Genomic_DNA"/>
</dbReference>
<feature type="chain" id="PRO_5039698806" evidence="1">
    <location>
        <begin position="19"/>
        <end position="72"/>
    </location>
</feature>
<evidence type="ECO:0000313" key="3">
    <source>
        <dbReference type="Proteomes" id="UP000828390"/>
    </source>
</evidence>
<reference evidence="2" key="2">
    <citation type="submission" date="2020-11" db="EMBL/GenBank/DDBJ databases">
        <authorList>
            <person name="McCartney M.A."/>
            <person name="Auch B."/>
            <person name="Kono T."/>
            <person name="Mallez S."/>
            <person name="Becker A."/>
            <person name="Gohl D.M."/>
            <person name="Silverstein K.A.T."/>
            <person name="Koren S."/>
            <person name="Bechman K.B."/>
            <person name="Herman A."/>
            <person name="Abrahante J.E."/>
            <person name="Garbe J."/>
        </authorList>
    </citation>
    <scope>NUCLEOTIDE SEQUENCE</scope>
    <source>
        <strain evidence="2">Duluth1</strain>
        <tissue evidence="2">Whole animal</tissue>
    </source>
</reference>
<protein>
    <submittedName>
        <fullName evidence="2">Uncharacterized protein</fullName>
    </submittedName>
</protein>
<sequence>MDILFLRYWMLLICHLTGDFMFHVKVERIHSHEIEPLPEVLAGEVELLPGILRKSRAESTCSKLGVVQSVRE</sequence>